<sequence length="330" mass="36616">MLHLFSNTNGQLVSASGDVVSNEALWIDLVSPEPTEVARVEALLDIELPTRAEMEEIELSARLYTEAGAEFMTLTALARLDTEEPIKTPVTFILKNRSLVTLRYAEAKPFAAYSMRAQRPSAAPCASGEEIMLGIIEAMIDRTADALERVGNEIDGISHEIFGRNGKRNGHVKADKKTRDLQSLLDRIGDKTELLTMIQESLISVSRLVAYHAALDRRGQKVGKESRSVAKLIQRDASSLADHARALTARLNFMLDATLGMINLEQNQIIKIFSVASVAFLPPTLVASIYGMNFQMMPELNWEFGYPLAIGVMVMSAVVPYLYFKRRGWL</sequence>
<keyword evidence="15" id="KW-1185">Reference proteome</keyword>
<comment type="function">
    <text evidence="13">Mediates influx of magnesium ions.</text>
</comment>
<dbReference type="RefSeq" id="WP_252820771.1">
    <property type="nucleotide sequence ID" value="NZ_JAMXQS010000007.1"/>
</dbReference>
<name>A0ABT1C936_9HYPH</name>
<keyword evidence="7 13" id="KW-0812">Transmembrane</keyword>
<dbReference type="CDD" id="cd12837">
    <property type="entry name" value="EcCorA-like_u1"/>
    <property type="match status" value="1"/>
</dbReference>
<evidence type="ECO:0000256" key="13">
    <source>
        <dbReference type="RuleBase" id="RU362010"/>
    </source>
</evidence>
<evidence type="ECO:0000256" key="7">
    <source>
        <dbReference type="ARBA" id="ARBA00022692"/>
    </source>
</evidence>
<evidence type="ECO:0000313" key="14">
    <source>
        <dbReference type="EMBL" id="MCO6051349.1"/>
    </source>
</evidence>
<dbReference type="InterPro" id="IPR004488">
    <property type="entry name" value="Mg/Co-transport_prot_CorA"/>
</dbReference>
<proteinExistence type="inferred from homology"/>
<dbReference type="InterPro" id="IPR045861">
    <property type="entry name" value="CorA_cytoplasmic_dom"/>
</dbReference>
<dbReference type="InterPro" id="IPR050829">
    <property type="entry name" value="CorA_MIT"/>
</dbReference>
<evidence type="ECO:0000256" key="8">
    <source>
        <dbReference type="ARBA" id="ARBA00022842"/>
    </source>
</evidence>
<comment type="caution">
    <text evidence="14">The sequence shown here is derived from an EMBL/GenBank/DDBJ whole genome shotgun (WGS) entry which is preliminary data.</text>
</comment>
<dbReference type="Gene3D" id="1.20.58.340">
    <property type="entry name" value="Magnesium transport protein CorA, transmembrane region"/>
    <property type="match status" value="2"/>
</dbReference>
<keyword evidence="4 13" id="KW-0813">Transport</keyword>
<dbReference type="EMBL" id="JAMXQS010000007">
    <property type="protein sequence ID" value="MCO6051349.1"/>
    <property type="molecule type" value="Genomic_DNA"/>
</dbReference>
<accession>A0ABT1C936</accession>
<dbReference type="Pfam" id="PF01544">
    <property type="entry name" value="CorA"/>
    <property type="match status" value="1"/>
</dbReference>
<evidence type="ECO:0000256" key="5">
    <source>
        <dbReference type="ARBA" id="ARBA00022475"/>
    </source>
</evidence>
<keyword evidence="6" id="KW-0997">Cell inner membrane</keyword>
<gene>
    <name evidence="13 14" type="primary">corA</name>
    <name evidence="14" type="ORF">NGM99_16315</name>
</gene>
<dbReference type="InterPro" id="IPR002523">
    <property type="entry name" value="MgTranspt_CorA/ZnTranspt_ZntB"/>
</dbReference>
<evidence type="ECO:0000256" key="10">
    <source>
        <dbReference type="ARBA" id="ARBA00023065"/>
    </source>
</evidence>
<dbReference type="SUPFAM" id="SSF143865">
    <property type="entry name" value="CorA soluble domain-like"/>
    <property type="match status" value="1"/>
</dbReference>
<comment type="subcellular location">
    <subcellularLocation>
        <location evidence="1">Cell inner membrane</location>
        <topology evidence="1">Multi-pass membrane protein</topology>
    </subcellularLocation>
    <subcellularLocation>
        <location evidence="13">Membrane</location>
        <topology evidence="13">Multi-pass membrane protein</topology>
    </subcellularLocation>
</comment>
<comment type="catalytic activity">
    <reaction evidence="12">
        <text>Mg(2+)(in) = Mg(2+)(out)</text>
        <dbReference type="Rhea" id="RHEA:29827"/>
        <dbReference type="ChEBI" id="CHEBI:18420"/>
    </reaction>
</comment>
<keyword evidence="5 13" id="KW-1003">Cell membrane</keyword>
<keyword evidence="9 13" id="KW-1133">Transmembrane helix</keyword>
<dbReference type="InterPro" id="IPR045863">
    <property type="entry name" value="CorA_TM1_TM2"/>
</dbReference>
<evidence type="ECO:0000256" key="9">
    <source>
        <dbReference type="ARBA" id="ARBA00022989"/>
    </source>
</evidence>
<evidence type="ECO:0000256" key="11">
    <source>
        <dbReference type="ARBA" id="ARBA00023136"/>
    </source>
</evidence>
<dbReference type="PANTHER" id="PTHR47685">
    <property type="entry name" value="MAGNESIUM TRANSPORT PROTEIN CORA"/>
    <property type="match status" value="1"/>
</dbReference>
<dbReference type="NCBIfam" id="TIGR00383">
    <property type="entry name" value="corA"/>
    <property type="match status" value="1"/>
</dbReference>
<evidence type="ECO:0000256" key="4">
    <source>
        <dbReference type="ARBA" id="ARBA00022448"/>
    </source>
</evidence>
<keyword evidence="11 13" id="KW-0472">Membrane</keyword>
<evidence type="ECO:0000256" key="6">
    <source>
        <dbReference type="ARBA" id="ARBA00022519"/>
    </source>
</evidence>
<organism evidence="14 15">
    <name type="scientific">Mesorhizobium liriopis</name>
    <dbReference type="NCBI Taxonomy" id="2953882"/>
    <lineage>
        <taxon>Bacteria</taxon>
        <taxon>Pseudomonadati</taxon>
        <taxon>Pseudomonadota</taxon>
        <taxon>Alphaproteobacteria</taxon>
        <taxon>Hyphomicrobiales</taxon>
        <taxon>Phyllobacteriaceae</taxon>
        <taxon>Mesorhizobium</taxon>
    </lineage>
</organism>
<keyword evidence="10 13" id="KW-0406">Ion transport</keyword>
<comment type="similarity">
    <text evidence="2 13">Belongs to the CorA metal ion transporter (MIT) (TC 1.A.35) family.</text>
</comment>
<protein>
    <recommendedName>
        <fullName evidence="3 13">Magnesium transport protein CorA</fullName>
    </recommendedName>
</protein>
<dbReference type="Proteomes" id="UP001205906">
    <property type="component" value="Unassembled WGS sequence"/>
</dbReference>
<evidence type="ECO:0000256" key="1">
    <source>
        <dbReference type="ARBA" id="ARBA00004429"/>
    </source>
</evidence>
<reference evidence="14 15" key="1">
    <citation type="submission" date="2022-06" db="EMBL/GenBank/DDBJ databases">
        <title>Mesorhizobium sp. strain RP14 Genome sequencing and assembly.</title>
        <authorList>
            <person name="Kim I."/>
        </authorList>
    </citation>
    <scope>NUCLEOTIDE SEQUENCE [LARGE SCALE GENOMIC DNA]</scope>
    <source>
        <strain evidence="15">RP14(2022)</strain>
    </source>
</reference>
<evidence type="ECO:0000256" key="2">
    <source>
        <dbReference type="ARBA" id="ARBA00009765"/>
    </source>
</evidence>
<evidence type="ECO:0000256" key="3">
    <source>
        <dbReference type="ARBA" id="ARBA00019439"/>
    </source>
</evidence>
<dbReference type="PANTHER" id="PTHR47685:SF1">
    <property type="entry name" value="MAGNESIUM TRANSPORT PROTEIN CORA"/>
    <property type="match status" value="1"/>
</dbReference>
<evidence type="ECO:0000313" key="15">
    <source>
        <dbReference type="Proteomes" id="UP001205906"/>
    </source>
</evidence>
<feature type="transmembrane region" description="Helical" evidence="13">
    <location>
        <begin position="269"/>
        <end position="292"/>
    </location>
</feature>
<dbReference type="SUPFAM" id="SSF144083">
    <property type="entry name" value="Magnesium transport protein CorA, transmembrane region"/>
    <property type="match status" value="1"/>
</dbReference>
<feature type="transmembrane region" description="Helical" evidence="13">
    <location>
        <begin position="304"/>
        <end position="324"/>
    </location>
</feature>
<keyword evidence="8 13" id="KW-0460">Magnesium</keyword>
<evidence type="ECO:0000256" key="12">
    <source>
        <dbReference type="ARBA" id="ARBA00034269"/>
    </source>
</evidence>